<evidence type="ECO:0000256" key="2">
    <source>
        <dbReference type="ARBA" id="ARBA00004236"/>
    </source>
</evidence>
<keyword evidence="10" id="KW-0472">Membrane</keyword>
<dbReference type="SUPFAM" id="SSF55874">
    <property type="entry name" value="ATPase domain of HSP90 chaperone/DNA topoisomerase II/histidine kinase"/>
    <property type="match status" value="1"/>
</dbReference>
<organism evidence="13 14">
    <name type="scientific">Streptoalloteichus hindustanus</name>
    <dbReference type="NCBI Taxonomy" id="2017"/>
    <lineage>
        <taxon>Bacteria</taxon>
        <taxon>Bacillati</taxon>
        <taxon>Actinomycetota</taxon>
        <taxon>Actinomycetes</taxon>
        <taxon>Pseudonocardiales</taxon>
        <taxon>Pseudonocardiaceae</taxon>
        <taxon>Streptoalloteichus</taxon>
    </lineage>
</organism>
<dbReference type="InterPro" id="IPR003660">
    <property type="entry name" value="HAMP_dom"/>
</dbReference>
<dbReference type="Pfam" id="PF00512">
    <property type="entry name" value="HisKA"/>
    <property type="match status" value="1"/>
</dbReference>
<dbReference type="SUPFAM" id="SSF47384">
    <property type="entry name" value="Homodimeric domain of signal transducing histidine kinase"/>
    <property type="match status" value="1"/>
</dbReference>
<dbReference type="Gene3D" id="3.30.565.10">
    <property type="entry name" value="Histidine kinase-like ATPase, C-terminal domain"/>
    <property type="match status" value="1"/>
</dbReference>
<dbReference type="OrthoDB" id="9786919at2"/>
<dbReference type="CDD" id="cd00082">
    <property type="entry name" value="HisKA"/>
    <property type="match status" value="1"/>
</dbReference>
<dbReference type="PROSITE" id="PS50109">
    <property type="entry name" value="HIS_KIN"/>
    <property type="match status" value="1"/>
</dbReference>
<evidence type="ECO:0000256" key="3">
    <source>
        <dbReference type="ARBA" id="ARBA00012438"/>
    </source>
</evidence>
<dbReference type="InterPro" id="IPR005467">
    <property type="entry name" value="His_kinase_dom"/>
</dbReference>
<evidence type="ECO:0000313" key="13">
    <source>
        <dbReference type="EMBL" id="SHG89578.1"/>
    </source>
</evidence>
<keyword evidence="5" id="KW-0808">Transferase</keyword>
<dbReference type="EMBL" id="FQVN01000016">
    <property type="protein sequence ID" value="SHG89578.1"/>
    <property type="molecule type" value="Genomic_DNA"/>
</dbReference>
<keyword evidence="14" id="KW-1185">Reference proteome</keyword>
<accession>A0A1M5NJ94</accession>
<dbReference type="Gene3D" id="1.10.287.130">
    <property type="match status" value="1"/>
</dbReference>
<dbReference type="PANTHER" id="PTHR45436">
    <property type="entry name" value="SENSOR HISTIDINE KINASE YKOH"/>
    <property type="match status" value="1"/>
</dbReference>
<keyword evidence="4" id="KW-0597">Phosphoprotein</keyword>
<proteinExistence type="predicted"/>
<keyword evidence="6 10" id="KW-0812">Transmembrane</keyword>
<comment type="subcellular location">
    <subcellularLocation>
        <location evidence="2">Cell membrane</location>
    </subcellularLocation>
</comment>
<dbReference type="STRING" id="2017.SAMN05444320_1168"/>
<evidence type="ECO:0000256" key="5">
    <source>
        <dbReference type="ARBA" id="ARBA00022679"/>
    </source>
</evidence>
<feature type="domain" description="Histidine kinase" evidence="11">
    <location>
        <begin position="177"/>
        <end position="391"/>
    </location>
</feature>
<keyword evidence="8 10" id="KW-1133">Transmembrane helix</keyword>
<comment type="catalytic activity">
    <reaction evidence="1">
        <text>ATP + protein L-histidine = ADP + protein N-phospho-L-histidine.</text>
        <dbReference type="EC" id="2.7.13.3"/>
    </reaction>
</comment>
<dbReference type="EC" id="2.7.13.3" evidence="3"/>
<dbReference type="PROSITE" id="PS50885">
    <property type="entry name" value="HAMP"/>
    <property type="match status" value="1"/>
</dbReference>
<evidence type="ECO:0000256" key="6">
    <source>
        <dbReference type="ARBA" id="ARBA00022692"/>
    </source>
</evidence>
<evidence type="ECO:0000256" key="1">
    <source>
        <dbReference type="ARBA" id="ARBA00000085"/>
    </source>
</evidence>
<name>A0A1M5NJ94_STRHI</name>
<protein>
    <recommendedName>
        <fullName evidence="3">histidine kinase</fullName>
        <ecNumber evidence="3">2.7.13.3</ecNumber>
    </recommendedName>
</protein>
<dbReference type="InterPro" id="IPR036890">
    <property type="entry name" value="HATPase_C_sf"/>
</dbReference>
<dbReference type="CDD" id="cd06225">
    <property type="entry name" value="HAMP"/>
    <property type="match status" value="1"/>
</dbReference>
<dbReference type="InterPro" id="IPR050428">
    <property type="entry name" value="TCS_sensor_his_kinase"/>
</dbReference>
<evidence type="ECO:0000256" key="4">
    <source>
        <dbReference type="ARBA" id="ARBA00022553"/>
    </source>
</evidence>
<dbReference type="RefSeq" id="WP_143174482.1">
    <property type="nucleotide sequence ID" value="NZ_FQVN01000016.1"/>
</dbReference>
<dbReference type="SMART" id="SM00304">
    <property type="entry name" value="HAMP"/>
    <property type="match status" value="1"/>
</dbReference>
<feature type="domain" description="HAMP" evidence="12">
    <location>
        <begin position="116"/>
        <end position="169"/>
    </location>
</feature>
<dbReference type="SUPFAM" id="SSF158472">
    <property type="entry name" value="HAMP domain-like"/>
    <property type="match status" value="1"/>
</dbReference>
<dbReference type="InterPro" id="IPR003594">
    <property type="entry name" value="HATPase_dom"/>
</dbReference>
<dbReference type="InterPro" id="IPR003661">
    <property type="entry name" value="HisK_dim/P_dom"/>
</dbReference>
<dbReference type="GO" id="GO:0000155">
    <property type="term" value="F:phosphorelay sensor kinase activity"/>
    <property type="evidence" value="ECO:0007669"/>
    <property type="project" value="InterPro"/>
</dbReference>
<feature type="transmembrane region" description="Helical" evidence="10">
    <location>
        <begin position="27"/>
        <end position="50"/>
    </location>
</feature>
<evidence type="ECO:0000259" key="12">
    <source>
        <dbReference type="PROSITE" id="PS50885"/>
    </source>
</evidence>
<dbReference type="SMART" id="SM00387">
    <property type="entry name" value="HATPase_c"/>
    <property type="match status" value="1"/>
</dbReference>
<evidence type="ECO:0000256" key="8">
    <source>
        <dbReference type="ARBA" id="ARBA00022989"/>
    </source>
</evidence>
<dbReference type="InterPro" id="IPR036097">
    <property type="entry name" value="HisK_dim/P_sf"/>
</dbReference>
<dbReference type="Gene3D" id="6.10.340.10">
    <property type="match status" value="1"/>
</dbReference>
<dbReference type="PANTHER" id="PTHR45436:SF5">
    <property type="entry name" value="SENSOR HISTIDINE KINASE TRCS"/>
    <property type="match status" value="1"/>
</dbReference>
<dbReference type="AlphaFoldDB" id="A0A1M5NJ94"/>
<evidence type="ECO:0000256" key="9">
    <source>
        <dbReference type="ARBA" id="ARBA00023012"/>
    </source>
</evidence>
<dbReference type="Pfam" id="PF00672">
    <property type="entry name" value="HAMP"/>
    <property type="match status" value="1"/>
</dbReference>
<dbReference type="GO" id="GO:0005886">
    <property type="term" value="C:plasma membrane"/>
    <property type="evidence" value="ECO:0007669"/>
    <property type="project" value="UniProtKB-SubCell"/>
</dbReference>
<evidence type="ECO:0000259" key="11">
    <source>
        <dbReference type="PROSITE" id="PS50109"/>
    </source>
</evidence>
<keyword evidence="9" id="KW-0902">Two-component regulatory system</keyword>
<evidence type="ECO:0000256" key="7">
    <source>
        <dbReference type="ARBA" id="ARBA00022777"/>
    </source>
</evidence>
<reference evidence="13 14" key="1">
    <citation type="submission" date="2016-11" db="EMBL/GenBank/DDBJ databases">
        <authorList>
            <person name="Jaros S."/>
            <person name="Januszkiewicz K."/>
            <person name="Wedrychowicz H."/>
        </authorList>
    </citation>
    <scope>NUCLEOTIDE SEQUENCE [LARGE SCALE GENOMIC DNA]</scope>
    <source>
        <strain evidence="13 14">DSM 44523</strain>
    </source>
</reference>
<sequence length="395" mass="42311">MRADAPRARRPRRGTFRLRGSTVRLRLTATYGGLFLASGTALLIVTYLLLRSAGILVLTDSDSSARVLRDIAEAPSAGIPAEDLRATVAHRLLERAAIALAVMTVLSAGLGWLAAGRALRPLRTITGAAREISATSLHQRLALTGHPDELRELGDTFDALLGRLEVAFDAQRRFVANASHELRTPLTRQRTLLEVALADPAPTVDSLRAACRRAVVAGHHLERLIEALLTLARSQRGLDHREPVDLADVAGDVLDSRGEDIRRQRLVVSADLGPATALGDARLVERLVTNLLDNALHHNHPGGSIRVATATRADHSALTIRNTGPLVPPADVDHLVQPFHRLGAHRAAAPERTGLGLSIVDAIARAHDASLRIHAPPTGGLDVEVRFPFAPVSTA</sequence>
<dbReference type="Pfam" id="PF02518">
    <property type="entry name" value="HATPase_c"/>
    <property type="match status" value="1"/>
</dbReference>
<dbReference type="SMART" id="SM00388">
    <property type="entry name" value="HisKA"/>
    <property type="match status" value="1"/>
</dbReference>
<gene>
    <name evidence="13" type="ORF">SAMN05444320_1168</name>
</gene>
<evidence type="ECO:0000313" key="14">
    <source>
        <dbReference type="Proteomes" id="UP000184501"/>
    </source>
</evidence>
<evidence type="ECO:0000256" key="10">
    <source>
        <dbReference type="SAM" id="Phobius"/>
    </source>
</evidence>
<dbReference type="Proteomes" id="UP000184501">
    <property type="component" value="Unassembled WGS sequence"/>
</dbReference>
<keyword evidence="7 13" id="KW-0418">Kinase</keyword>